<dbReference type="EMBL" id="AY666015">
    <property type="protein sequence ID" value="AAV91089.1"/>
    <property type="molecule type" value="Genomic_DNA"/>
</dbReference>
<sequence length="255" mass="29136">MVNEMYTMLNDTVARKIVCLYRGTIKMWTEFVNHLNDIMCMSVCRKYPVCMQHMRKLKSNDLTSVEQNIEMESFRKFILDNRPWPPKSSADMKEQGFTSTISGCHIHIPNIFNLFPNHQKLTELLERLAILLEVENYAEEDAAMKKSGSCQGYLQNILKDVKNIPNLETMNIGDILQCPDIHKMANKVMCNIQDGVINHAELAGEILSMIEPVKDELPMGEMGEMVCFLEKIKNGTPVNLEAVAPIIEKFNIPLL</sequence>
<accession>Q5GAF4</accession>
<gene>
    <name evidence="1" type="ORF">GIV62</name>
</gene>
<protein>
    <submittedName>
        <fullName evidence="1">Uncharacterized protein</fullName>
    </submittedName>
</protein>
<organism evidence="1 2">
    <name type="scientific">Grouper iridovirus</name>
    <dbReference type="NCBI Taxonomy" id="127569"/>
    <lineage>
        <taxon>Viruses</taxon>
        <taxon>Varidnaviria</taxon>
        <taxon>Bamfordvirae</taxon>
        <taxon>Nucleocytoviricota</taxon>
        <taxon>Megaviricetes</taxon>
        <taxon>Pimascovirales</taxon>
        <taxon>Pimascovirales incertae sedis</taxon>
        <taxon>Iridoviridae</taxon>
        <taxon>Alphairidovirinae</taxon>
        <taxon>Ranavirus</taxon>
        <taxon>Ranavirus epinephelus1</taxon>
        <taxon>Singapore grouper iridovirus</taxon>
    </lineage>
</organism>
<name>Q5GAF4_9VIRU</name>
<proteinExistence type="predicted"/>
<dbReference type="Proteomes" id="UP000102282">
    <property type="component" value="Genome"/>
</dbReference>
<evidence type="ECO:0000313" key="1">
    <source>
        <dbReference type="EMBL" id="AAV91089.1"/>
    </source>
</evidence>
<dbReference type="Pfam" id="PF19203">
    <property type="entry name" value="DUF5875"/>
    <property type="match status" value="1"/>
</dbReference>
<reference evidence="1 2" key="1">
    <citation type="journal article" date="2005" name="J. Virol.">
        <title>Complete genome sequence of the grouper iridovirus and comparison of genomic organization with those of other iridoviruses.</title>
        <authorList>
            <person name="Tsai C.T."/>
            <person name="Ting J.W."/>
            <person name="Wu M.H."/>
            <person name="Wu M.F."/>
            <person name="Guo I.C."/>
            <person name="Chang C.Y."/>
        </authorList>
    </citation>
    <scope>NUCLEOTIDE SEQUENCE [LARGE SCALE GENOMIC DNA]</scope>
</reference>
<dbReference type="InterPro" id="IPR043658">
    <property type="entry name" value="DUF5875"/>
</dbReference>
<evidence type="ECO:0000313" key="2">
    <source>
        <dbReference type="Proteomes" id="UP000102282"/>
    </source>
</evidence>